<evidence type="ECO:0000256" key="7">
    <source>
        <dbReference type="RuleBase" id="RU363032"/>
    </source>
</evidence>
<keyword evidence="11" id="KW-1185">Reference proteome</keyword>
<dbReference type="InterPro" id="IPR050366">
    <property type="entry name" value="BP-dependent_transpt_permease"/>
</dbReference>
<evidence type="ECO:0000256" key="6">
    <source>
        <dbReference type="ARBA" id="ARBA00023136"/>
    </source>
</evidence>
<dbReference type="PROSITE" id="PS50928">
    <property type="entry name" value="ABC_TM1"/>
    <property type="match status" value="1"/>
</dbReference>
<feature type="transmembrane region" description="Helical" evidence="7">
    <location>
        <begin position="144"/>
        <end position="163"/>
    </location>
</feature>
<evidence type="ECO:0000256" key="2">
    <source>
        <dbReference type="ARBA" id="ARBA00022448"/>
    </source>
</evidence>
<keyword evidence="2 7" id="KW-0813">Transport</keyword>
<dbReference type="PANTHER" id="PTHR43386:SF1">
    <property type="entry name" value="D,D-DIPEPTIDE TRANSPORT SYSTEM PERMEASE PROTEIN DDPC-RELATED"/>
    <property type="match status" value="1"/>
</dbReference>
<gene>
    <name evidence="10" type="ORF">SAMN04489745_0194</name>
</gene>
<dbReference type="EMBL" id="FNSN01000003">
    <property type="protein sequence ID" value="SEB45904.1"/>
    <property type="molecule type" value="Genomic_DNA"/>
</dbReference>
<sequence>MSHIDTELSTRGAGISAEGPPSTNGTAPSSRSAAELRRLLRIPAASISIGLLVFMLLFSFLGPLLTGYTGEEINLRIAEHGPASNHWLGTDEYGRDVLTRLMLAGRISLTIGVASMLLSLILGAVLGLVAGYYGGIVDTLIMRFADLLMSIPGLPLLIVMAAVLSELKVAPESRIYIVMVLLSVIGWPSLARLIRGQVLSLREAPYMRAAEVLGLSAASRQFRHLLPNVMPLLIVVATLSTASGILSESALSFLGLGVVPPNASWGNMINAANNLIDFQQHWWLWVPPGVALLITVAAINVRGDRLRDVLDPRMGR</sequence>
<evidence type="ECO:0000256" key="5">
    <source>
        <dbReference type="ARBA" id="ARBA00022989"/>
    </source>
</evidence>
<evidence type="ECO:0000256" key="8">
    <source>
        <dbReference type="SAM" id="MobiDB-lite"/>
    </source>
</evidence>
<reference evidence="10 11" key="1">
    <citation type="submission" date="2016-10" db="EMBL/GenBank/DDBJ databases">
        <authorList>
            <person name="de Groot N.N."/>
        </authorList>
    </citation>
    <scope>NUCLEOTIDE SEQUENCE [LARGE SCALE GENOMIC DNA]</scope>
    <source>
        <strain evidence="10 11">DSM 10495</strain>
    </source>
</reference>
<dbReference type="GO" id="GO:0005886">
    <property type="term" value="C:plasma membrane"/>
    <property type="evidence" value="ECO:0007669"/>
    <property type="project" value="UniProtKB-SubCell"/>
</dbReference>
<evidence type="ECO:0000256" key="3">
    <source>
        <dbReference type="ARBA" id="ARBA00022475"/>
    </source>
</evidence>
<dbReference type="Pfam" id="PF12911">
    <property type="entry name" value="OppC_N"/>
    <property type="match status" value="1"/>
</dbReference>
<dbReference type="PANTHER" id="PTHR43386">
    <property type="entry name" value="OLIGOPEPTIDE TRANSPORT SYSTEM PERMEASE PROTEIN APPC"/>
    <property type="match status" value="1"/>
</dbReference>
<feature type="transmembrane region" description="Helical" evidence="7">
    <location>
        <begin position="175"/>
        <end position="194"/>
    </location>
</feature>
<keyword evidence="6 7" id="KW-0472">Membrane</keyword>
<dbReference type="CDD" id="cd06261">
    <property type="entry name" value="TM_PBP2"/>
    <property type="match status" value="1"/>
</dbReference>
<keyword evidence="4 7" id="KW-0812">Transmembrane</keyword>
<dbReference type="GO" id="GO:0055085">
    <property type="term" value="P:transmembrane transport"/>
    <property type="evidence" value="ECO:0007669"/>
    <property type="project" value="InterPro"/>
</dbReference>
<feature type="transmembrane region" description="Helical" evidence="7">
    <location>
        <begin position="282"/>
        <end position="301"/>
    </location>
</feature>
<protein>
    <submittedName>
        <fullName evidence="10">Peptide/nickel transport system permease protein</fullName>
    </submittedName>
</protein>
<evidence type="ECO:0000259" key="9">
    <source>
        <dbReference type="PROSITE" id="PS50928"/>
    </source>
</evidence>
<dbReference type="Gene3D" id="1.10.3720.10">
    <property type="entry name" value="MetI-like"/>
    <property type="match status" value="1"/>
</dbReference>
<dbReference type="Proteomes" id="UP000182652">
    <property type="component" value="Unassembled WGS sequence"/>
</dbReference>
<dbReference type="InterPro" id="IPR025966">
    <property type="entry name" value="OppC_N"/>
</dbReference>
<feature type="transmembrane region" description="Helical" evidence="7">
    <location>
        <begin position="107"/>
        <end position="132"/>
    </location>
</feature>
<dbReference type="SUPFAM" id="SSF161098">
    <property type="entry name" value="MetI-like"/>
    <property type="match status" value="1"/>
</dbReference>
<evidence type="ECO:0000313" key="10">
    <source>
        <dbReference type="EMBL" id="SEB45904.1"/>
    </source>
</evidence>
<evidence type="ECO:0000256" key="4">
    <source>
        <dbReference type="ARBA" id="ARBA00022692"/>
    </source>
</evidence>
<proteinExistence type="inferred from homology"/>
<feature type="region of interest" description="Disordered" evidence="8">
    <location>
        <begin position="1"/>
        <end position="30"/>
    </location>
</feature>
<keyword evidence="5 7" id="KW-1133">Transmembrane helix</keyword>
<dbReference type="STRING" id="156980.SAMN04489745_0194"/>
<dbReference type="InterPro" id="IPR035906">
    <property type="entry name" value="MetI-like_sf"/>
</dbReference>
<organism evidence="10 11">
    <name type="scientific">Arthrobacter woluwensis</name>
    <dbReference type="NCBI Taxonomy" id="156980"/>
    <lineage>
        <taxon>Bacteria</taxon>
        <taxon>Bacillati</taxon>
        <taxon>Actinomycetota</taxon>
        <taxon>Actinomycetes</taxon>
        <taxon>Micrococcales</taxon>
        <taxon>Micrococcaceae</taxon>
        <taxon>Arthrobacter</taxon>
    </lineage>
</organism>
<evidence type="ECO:0000256" key="1">
    <source>
        <dbReference type="ARBA" id="ARBA00004651"/>
    </source>
</evidence>
<accession>A0A1H4JHW4</accession>
<evidence type="ECO:0000313" key="11">
    <source>
        <dbReference type="Proteomes" id="UP000182652"/>
    </source>
</evidence>
<dbReference type="InterPro" id="IPR000515">
    <property type="entry name" value="MetI-like"/>
</dbReference>
<feature type="transmembrane region" description="Helical" evidence="7">
    <location>
        <begin position="39"/>
        <end position="61"/>
    </location>
</feature>
<keyword evidence="3" id="KW-1003">Cell membrane</keyword>
<comment type="similarity">
    <text evidence="7">Belongs to the binding-protein-dependent transport system permease family.</text>
</comment>
<comment type="subcellular location">
    <subcellularLocation>
        <location evidence="1 7">Cell membrane</location>
        <topology evidence="1 7">Multi-pass membrane protein</topology>
    </subcellularLocation>
</comment>
<dbReference type="RefSeq" id="WP_082724302.1">
    <property type="nucleotide sequence ID" value="NZ_FNSN01000003.1"/>
</dbReference>
<dbReference type="AlphaFoldDB" id="A0A1H4JHW4"/>
<feature type="transmembrane region" description="Helical" evidence="7">
    <location>
        <begin position="225"/>
        <end position="246"/>
    </location>
</feature>
<dbReference type="Pfam" id="PF00528">
    <property type="entry name" value="BPD_transp_1"/>
    <property type="match status" value="1"/>
</dbReference>
<name>A0A1H4JHW4_9MICC</name>
<feature type="domain" description="ABC transmembrane type-1" evidence="9">
    <location>
        <begin position="105"/>
        <end position="303"/>
    </location>
</feature>